<keyword evidence="4 5" id="KW-0732">Signal</keyword>
<dbReference type="GO" id="GO:0015833">
    <property type="term" value="P:peptide transport"/>
    <property type="evidence" value="ECO:0007669"/>
    <property type="project" value="TreeGrafter"/>
</dbReference>
<dbReference type="Pfam" id="PF00496">
    <property type="entry name" value="SBP_bac_5"/>
    <property type="match status" value="1"/>
</dbReference>
<keyword evidence="3" id="KW-0813">Transport</keyword>
<dbReference type="GO" id="GO:1904680">
    <property type="term" value="F:peptide transmembrane transporter activity"/>
    <property type="evidence" value="ECO:0007669"/>
    <property type="project" value="TreeGrafter"/>
</dbReference>
<evidence type="ECO:0000256" key="3">
    <source>
        <dbReference type="ARBA" id="ARBA00022448"/>
    </source>
</evidence>
<dbReference type="Gene3D" id="3.40.190.10">
    <property type="entry name" value="Periplasmic binding protein-like II"/>
    <property type="match status" value="1"/>
</dbReference>
<dbReference type="EMBL" id="AP018227">
    <property type="protein sequence ID" value="BAY81806.1"/>
    <property type="molecule type" value="Genomic_DNA"/>
</dbReference>
<keyword evidence="8" id="KW-1185">Reference proteome</keyword>
<evidence type="ECO:0000313" key="8">
    <source>
        <dbReference type="Proteomes" id="UP000218418"/>
    </source>
</evidence>
<evidence type="ECO:0000313" key="7">
    <source>
        <dbReference type="EMBL" id="BAY81806.1"/>
    </source>
</evidence>
<dbReference type="OrthoDB" id="9796817at2"/>
<dbReference type="AlphaFoldDB" id="A0A1Z4LKR2"/>
<evidence type="ECO:0000256" key="1">
    <source>
        <dbReference type="ARBA" id="ARBA00004196"/>
    </source>
</evidence>
<evidence type="ECO:0000256" key="5">
    <source>
        <dbReference type="SAM" id="SignalP"/>
    </source>
</evidence>
<dbReference type="InterPro" id="IPR039424">
    <property type="entry name" value="SBP_5"/>
</dbReference>
<gene>
    <name evidence="7" type="ORF">NIES267_12830</name>
</gene>
<evidence type="ECO:0000259" key="6">
    <source>
        <dbReference type="Pfam" id="PF00496"/>
    </source>
</evidence>
<sequence>MGLFSLSIRQWGRVRLLFSLLCMCVLLVSSCASNQVTNSSASASGNGRITIGTTAKPRTLDPADAYELSSLSLVYNMSDRLYTYAPGSTELKPELATALPTVSDDGLTYTIPIREGVLFHDDTKFDAKAMEFSLRRFIENNGKPSFLLSDSVESVKATGDYELTIKLKQPFAAFPSLLAFSGVPALSPKAYEIGEGKFKPNNFIGTGPYKLAKFGTDSLIFDVFDKYWGEKPANNGITVQILSSGVNLYNNFRKQGVDVAYVALDPDQITSLEKMSKEGKWLAIPNEGSVVSYLTLNRNQKPLDKVEVRQAIAAMIDRELIFDRVLYGQAEAVYSMIPTTFDVYEPVFKEKYGKGGNAEKAKELLTKAGFSKDNPAVVEIWYPSGSAPRSLTALVLKALAKKTMDGMLEFDIHTVESTSAFKNIGKGLYPGFLLSWYPDYLDADNYIQPFLSCEKGSVEKGCEEGGSQSQGSFFYSQKMNELINQERKEQDPEKRKQIFDEIQEILAKEVPYVPLWQSKDYVFAQNGITGVQLDATQNLIYRNLKKEG</sequence>
<name>A0A1Z4LKR2_9CYAN</name>
<proteinExistence type="inferred from homology"/>
<evidence type="ECO:0000256" key="2">
    <source>
        <dbReference type="ARBA" id="ARBA00005695"/>
    </source>
</evidence>
<feature type="chain" id="PRO_5012509489" evidence="5">
    <location>
        <begin position="35"/>
        <end position="548"/>
    </location>
</feature>
<dbReference type="PANTHER" id="PTHR30290:SF10">
    <property type="entry name" value="PERIPLASMIC OLIGOPEPTIDE-BINDING PROTEIN-RELATED"/>
    <property type="match status" value="1"/>
</dbReference>
<dbReference type="GO" id="GO:0042597">
    <property type="term" value="C:periplasmic space"/>
    <property type="evidence" value="ECO:0007669"/>
    <property type="project" value="UniProtKB-ARBA"/>
</dbReference>
<comment type="subcellular location">
    <subcellularLocation>
        <location evidence="1">Cell envelope</location>
    </subcellularLocation>
</comment>
<accession>A0A1Z4LKR2</accession>
<evidence type="ECO:0000256" key="4">
    <source>
        <dbReference type="ARBA" id="ARBA00022729"/>
    </source>
</evidence>
<protein>
    <submittedName>
        <fullName evidence="7">Oligopeptide ABC transporter, periplasmic oligopeptide-binding protein</fullName>
    </submittedName>
</protein>
<feature type="domain" description="Solute-binding protein family 5" evidence="6">
    <location>
        <begin position="90"/>
        <end position="456"/>
    </location>
</feature>
<dbReference type="CDD" id="cd08519">
    <property type="entry name" value="PBP2_NikA_DppA_OppA_like_20"/>
    <property type="match status" value="1"/>
</dbReference>
<organism evidence="7 8">
    <name type="scientific">Calothrix parasitica NIES-267</name>
    <dbReference type="NCBI Taxonomy" id="1973488"/>
    <lineage>
        <taxon>Bacteria</taxon>
        <taxon>Bacillati</taxon>
        <taxon>Cyanobacteriota</taxon>
        <taxon>Cyanophyceae</taxon>
        <taxon>Nostocales</taxon>
        <taxon>Calotrichaceae</taxon>
        <taxon>Calothrix</taxon>
    </lineage>
</organism>
<dbReference type="Proteomes" id="UP000218418">
    <property type="component" value="Chromosome"/>
</dbReference>
<comment type="similarity">
    <text evidence="2">Belongs to the bacterial solute-binding protein 5 family.</text>
</comment>
<dbReference type="SUPFAM" id="SSF53850">
    <property type="entry name" value="Periplasmic binding protein-like II"/>
    <property type="match status" value="1"/>
</dbReference>
<feature type="signal peptide" evidence="5">
    <location>
        <begin position="1"/>
        <end position="34"/>
    </location>
</feature>
<dbReference type="Gene3D" id="3.10.105.10">
    <property type="entry name" value="Dipeptide-binding Protein, Domain 3"/>
    <property type="match status" value="1"/>
</dbReference>
<dbReference type="GO" id="GO:0030313">
    <property type="term" value="C:cell envelope"/>
    <property type="evidence" value="ECO:0007669"/>
    <property type="project" value="UniProtKB-SubCell"/>
</dbReference>
<dbReference type="GO" id="GO:0043190">
    <property type="term" value="C:ATP-binding cassette (ABC) transporter complex"/>
    <property type="evidence" value="ECO:0007669"/>
    <property type="project" value="InterPro"/>
</dbReference>
<dbReference type="InterPro" id="IPR030678">
    <property type="entry name" value="Peptide/Ni-bd"/>
</dbReference>
<dbReference type="InterPro" id="IPR000914">
    <property type="entry name" value="SBP_5_dom"/>
</dbReference>
<reference evidence="7 8" key="1">
    <citation type="submission" date="2017-06" db="EMBL/GenBank/DDBJ databases">
        <title>Genome sequencing of cyanobaciteial culture collection at National Institute for Environmental Studies (NIES).</title>
        <authorList>
            <person name="Hirose Y."/>
            <person name="Shimura Y."/>
            <person name="Fujisawa T."/>
            <person name="Nakamura Y."/>
            <person name="Kawachi M."/>
        </authorList>
    </citation>
    <scope>NUCLEOTIDE SEQUENCE [LARGE SCALE GENOMIC DNA]</scope>
    <source>
        <strain evidence="7 8">NIES-267</strain>
    </source>
</reference>
<dbReference type="PIRSF" id="PIRSF002741">
    <property type="entry name" value="MppA"/>
    <property type="match status" value="1"/>
</dbReference>
<dbReference type="PANTHER" id="PTHR30290">
    <property type="entry name" value="PERIPLASMIC BINDING COMPONENT OF ABC TRANSPORTER"/>
    <property type="match status" value="1"/>
</dbReference>